<dbReference type="GO" id="GO:0008233">
    <property type="term" value="F:peptidase activity"/>
    <property type="evidence" value="ECO:0007669"/>
    <property type="project" value="UniProtKB-KW"/>
</dbReference>
<keyword evidence="2" id="KW-1003">Cell membrane</keyword>
<evidence type="ECO:0000256" key="4">
    <source>
        <dbReference type="ARBA" id="ARBA00022692"/>
    </source>
</evidence>
<comment type="subcellular location">
    <subcellularLocation>
        <location evidence="1">Cell membrane</location>
        <topology evidence="1">Multi-pass membrane protein</topology>
    </subcellularLocation>
</comment>
<evidence type="ECO:0000259" key="9">
    <source>
        <dbReference type="Pfam" id="PF11984"/>
    </source>
</evidence>
<evidence type="ECO:0000313" key="10">
    <source>
        <dbReference type="EMBL" id="SEH32650.1"/>
    </source>
</evidence>
<dbReference type="AlphaFoldDB" id="A0A1H6HEX8"/>
<name>A0A1H6HEX8_MAGFU</name>
<evidence type="ECO:0000256" key="8">
    <source>
        <dbReference type="SAM" id="Phobius"/>
    </source>
</evidence>
<evidence type="ECO:0000256" key="6">
    <source>
        <dbReference type="ARBA" id="ARBA00022989"/>
    </source>
</evidence>
<dbReference type="Proteomes" id="UP000182983">
    <property type="component" value="Unassembled WGS sequence"/>
</dbReference>
<reference evidence="11" key="1">
    <citation type="submission" date="2016-10" db="EMBL/GenBank/DDBJ databases">
        <authorList>
            <person name="Varghese N."/>
            <person name="Submissions S."/>
        </authorList>
    </citation>
    <scope>NUCLEOTIDE SEQUENCE [LARGE SCALE GENOMIC DNA]</scope>
    <source>
        <strain evidence="11">DSM 13234</strain>
    </source>
</reference>
<dbReference type="InterPro" id="IPR014263">
    <property type="entry name" value="Methanolan_biosynth_EpsI"/>
</dbReference>
<proteinExistence type="predicted"/>
<feature type="transmembrane region" description="Helical" evidence="8">
    <location>
        <begin position="259"/>
        <end position="277"/>
    </location>
</feature>
<dbReference type="OrthoDB" id="9797363at2"/>
<dbReference type="NCBIfam" id="TIGR02914">
    <property type="entry name" value="EpsI_fam"/>
    <property type="match status" value="1"/>
</dbReference>
<feature type="transmembrane region" description="Helical" evidence="8">
    <location>
        <begin position="45"/>
        <end position="64"/>
    </location>
</feature>
<dbReference type="GO" id="GO:0005886">
    <property type="term" value="C:plasma membrane"/>
    <property type="evidence" value="ECO:0007669"/>
    <property type="project" value="UniProtKB-SubCell"/>
</dbReference>
<evidence type="ECO:0000256" key="5">
    <source>
        <dbReference type="ARBA" id="ARBA00022801"/>
    </source>
</evidence>
<feature type="transmembrane region" description="Helical" evidence="8">
    <location>
        <begin position="306"/>
        <end position="327"/>
    </location>
</feature>
<sequence>MFKLGSPQLALFVRVVSSLACASLCFFILRDEINQLFSVWSKEEYGHAFIVVPLGFTWIAVSILNEESERRPSLFLGSFVLAVGLVINVLGGVVFSAWVSSFSIVIIISGLIATLFGSKSLFSSWKGLLLIALVIPLPPQFMALATSQLQLASSVLGTAILQFVQIPVYREGNIIDLGLLKLQVVEACSGLNYVMPLFCFSFLVAFSLKLKAMVRIGVLIFTIPIAIFANALRISLIGVTATVWGKEAAEGLLHDLEGYAFFILCLMMLAGCLWCLLRLSGDHFSAEWSREWRGGRYSFRNTTPSVRALIAILLILSGTYYVKIWLFEQRYSVETSYDVSFFPLSIESWRGIQRALSPEELNALKPSNYFMADYSYGSNGENSIINYYVAYYSNTQQYNVPHSPLVCLPGSGWGVDSMESYSFTPKDAMFRFTVNRIIIEKNNTTLLVYYWWKVGGRDVASTAGVKGRLLLDSIKSGRSDVALVRVFINVPNIQAVSDQDAVLERFISDIIQPLNKLIPLSGVDSN</sequence>
<dbReference type="Pfam" id="PF09721">
    <property type="entry name" value="Exosortase_EpsH"/>
    <property type="match status" value="1"/>
</dbReference>
<dbReference type="NCBIfam" id="TIGR02602">
    <property type="entry name" value="8TM_EpsH"/>
    <property type="match status" value="1"/>
</dbReference>
<protein>
    <submittedName>
        <fullName evidence="10">Exosortase D, VPLPA-CTERM-specific</fullName>
    </submittedName>
</protein>
<feature type="transmembrane region" description="Helical" evidence="8">
    <location>
        <begin position="128"/>
        <end position="146"/>
    </location>
</feature>
<feature type="transmembrane region" description="Helical" evidence="8">
    <location>
        <begin position="73"/>
        <end position="91"/>
    </location>
</feature>
<evidence type="ECO:0000313" key="11">
    <source>
        <dbReference type="Proteomes" id="UP000182983"/>
    </source>
</evidence>
<evidence type="ECO:0000256" key="7">
    <source>
        <dbReference type="ARBA" id="ARBA00023136"/>
    </source>
</evidence>
<keyword evidence="3" id="KW-0645">Protease</keyword>
<evidence type="ECO:0000256" key="3">
    <source>
        <dbReference type="ARBA" id="ARBA00022670"/>
    </source>
</evidence>
<evidence type="ECO:0000256" key="2">
    <source>
        <dbReference type="ARBA" id="ARBA00022475"/>
    </source>
</evidence>
<dbReference type="Pfam" id="PF11984">
    <property type="entry name" value="DUF3485"/>
    <property type="match status" value="1"/>
</dbReference>
<gene>
    <name evidence="10" type="ORF">SAMN04244559_01289</name>
</gene>
<keyword evidence="11" id="KW-1185">Reference proteome</keyword>
<feature type="domain" description="Methanolan biosynthesis EpsI" evidence="9">
    <location>
        <begin position="311"/>
        <end position="515"/>
    </location>
</feature>
<keyword evidence="5" id="KW-0378">Hydrolase</keyword>
<dbReference type="GO" id="GO:0006508">
    <property type="term" value="P:proteolysis"/>
    <property type="evidence" value="ECO:0007669"/>
    <property type="project" value="UniProtKB-KW"/>
</dbReference>
<dbReference type="InterPro" id="IPR026392">
    <property type="entry name" value="Exo/Archaeosortase_dom"/>
</dbReference>
<feature type="transmembrane region" description="Helical" evidence="8">
    <location>
        <begin position="190"/>
        <end position="210"/>
    </location>
</feature>
<dbReference type="EMBL" id="FNWO01000004">
    <property type="protein sequence ID" value="SEH32650.1"/>
    <property type="molecule type" value="Genomic_DNA"/>
</dbReference>
<evidence type="ECO:0000256" key="1">
    <source>
        <dbReference type="ARBA" id="ARBA00004651"/>
    </source>
</evidence>
<keyword evidence="4 8" id="KW-0812">Transmembrane</keyword>
<dbReference type="NCBIfam" id="TIGR04178">
    <property type="entry name" value="exo_archaeo"/>
    <property type="match status" value="1"/>
</dbReference>
<organism evidence="10 11">
    <name type="scientific">Magnetospirillum fulvum</name>
    <name type="common">Rhodospirillum fulvum</name>
    <dbReference type="NCBI Taxonomy" id="1082"/>
    <lineage>
        <taxon>Bacteria</taxon>
        <taxon>Pseudomonadati</taxon>
        <taxon>Pseudomonadota</taxon>
        <taxon>Alphaproteobacteria</taxon>
        <taxon>Rhodospirillales</taxon>
        <taxon>Rhodospirillaceae</taxon>
        <taxon>Magnetospirillum</taxon>
    </lineage>
</organism>
<keyword evidence="6 8" id="KW-1133">Transmembrane helix</keyword>
<dbReference type="InterPro" id="IPR019127">
    <property type="entry name" value="Exosortase"/>
</dbReference>
<dbReference type="InterPro" id="IPR013426">
    <property type="entry name" value="EpsH-like"/>
</dbReference>
<keyword evidence="7 8" id="KW-0472">Membrane</keyword>
<feature type="transmembrane region" description="Helical" evidence="8">
    <location>
        <begin position="97"/>
        <end position="116"/>
    </location>
</feature>
<feature type="transmembrane region" description="Helical" evidence="8">
    <location>
        <begin position="9"/>
        <end position="29"/>
    </location>
</feature>
<accession>A0A1H6HEX8</accession>
<feature type="transmembrane region" description="Helical" evidence="8">
    <location>
        <begin position="217"/>
        <end position="239"/>
    </location>
</feature>